<keyword evidence="4" id="KW-1185">Reference proteome</keyword>
<evidence type="ECO:0000313" key="4">
    <source>
        <dbReference type="Proteomes" id="UP000831947"/>
    </source>
</evidence>
<feature type="chain" id="PRO_5047233304" evidence="1">
    <location>
        <begin position="31"/>
        <end position="676"/>
    </location>
</feature>
<dbReference type="PANTHER" id="PTHR13318">
    <property type="entry name" value="PARTNER OF PAIRED, ISOFORM B-RELATED"/>
    <property type="match status" value="1"/>
</dbReference>
<dbReference type="Gene3D" id="3.10.20.320">
    <property type="entry name" value="Putative peptidoglycan bound protein (lpxtg motif)"/>
    <property type="match status" value="1"/>
</dbReference>
<dbReference type="InterPro" id="IPR032675">
    <property type="entry name" value="LRR_dom_sf"/>
</dbReference>
<sequence length="676" mass="74026">MNKRQKGLTSAGTFLGLVCGLVLTQQVVFADTNSPAEQNVQEVIHSTTNDAGTLADNAGASGEQQVATQSVVTNETTPTVDNNDNGNIVDANDAVHSTNNASVASASNDLSSEEAADISTTPAMSASGIWGTSAWDYTQNGNDSVLTFHAGTLGAGSINDATQFSNVGANKIKFDSDVIANADSSNLFAGLHNLRAIDGLANLDTSQVTDMHAMFYDCKNLTNLDLSDFDTSKVTNMAEMFEYCENLSDLNLGSFDTAQVTDMSQMFKYCSSLSNLNLSNFDTSQVTNMVAMFEHCSSLTSLDLSNFVTSKVQSMSYMFANCARLTNLNLANFDTSNIATFDHMFSESGNLASITVGPALQLTLEDNDHMAYQTVPGTDRKVMSNDWVAIDGDKQWHHYSTYVLNSLSKRDQVTTYQWDTGQSNAEEIKALTRTISIHQPDGQITVVMQSGKAERTVKYHSDGTVEYGDWSNDEFEAYQLPKISGYWVTKLHVPAEPISDFDQDQTVDIYYTPHKEKVAIKYIDESGQEVGKQTLNLYYGQTVHVNYKIPNGYDFVQTPQESITVDASGNQTINVYVTHQIAQTSESKTPMRLINVHYPDGSEKTVTQTAVIYREVYVDQVTGEKTYGAWSTGNFDKYIVPIVLGYTADSQNVASTSVDSDTPDVSQIDIYYSKNV</sequence>
<proteinExistence type="predicted"/>
<evidence type="ECO:0000259" key="2">
    <source>
        <dbReference type="Pfam" id="PF17966"/>
    </source>
</evidence>
<organism evidence="3 4">
    <name type="scientific">Bombilactobacillus thymidiniphilus</name>
    <dbReference type="NCBI Taxonomy" id="2923363"/>
    <lineage>
        <taxon>Bacteria</taxon>
        <taxon>Bacillati</taxon>
        <taxon>Bacillota</taxon>
        <taxon>Bacilli</taxon>
        <taxon>Lactobacillales</taxon>
        <taxon>Lactobacillaceae</taxon>
        <taxon>Bombilactobacillus</taxon>
    </lineage>
</organism>
<dbReference type="SUPFAM" id="SSF52058">
    <property type="entry name" value="L domain-like"/>
    <property type="match status" value="1"/>
</dbReference>
<evidence type="ECO:0000313" key="3">
    <source>
        <dbReference type="EMBL" id="UQS83686.1"/>
    </source>
</evidence>
<dbReference type="InterPro" id="IPR011889">
    <property type="entry name" value="Liste_lipo_26"/>
</dbReference>
<dbReference type="Proteomes" id="UP000831947">
    <property type="component" value="Chromosome"/>
</dbReference>
<feature type="signal peptide" evidence="1">
    <location>
        <begin position="1"/>
        <end position="30"/>
    </location>
</feature>
<protein>
    <submittedName>
        <fullName evidence="3">BspA family leucine-rich repeat surface protein</fullName>
    </submittedName>
</protein>
<dbReference type="NCBIfam" id="TIGR02167">
    <property type="entry name" value="Liste_lipo_26"/>
    <property type="match status" value="6"/>
</dbReference>
<dbReference type="InterPro" id="IPR005046">
    <property type="entry name" value="DUF285"/>
</dbReference>
<evidence type="ECO:0000256" key="1">
    <source>
        <dbReference type="SAM" id="SignalP"/>
    </source>
</evidence>
<reference evidence="3 4" key="1">
    <citation type="journal article" date="2022" name="Int. J. Syst. Evol. Microbiol.">
        <title>Apilactobacillus apisilvae sp. nov., Nicolia spurrieriana gen. nov. sp. nov., Bombilactobacillus folatiphilus sp. nov. and Bombilactobacillus thymidiniphilus sp. nov., four new lactic acid bacterial isolates from stingless bees Tetragonula carbonaria and Austroplebeia australis.</title>
        <authorList>
            <person name="Oliphant S.A."/>
            <person name="Watson-Haigh N.S."/>
            <person name="Sumby K.M."/>
            <person name="Gardner J."/>
            <person name="Groom S."/>
            <person name="Jiranek V."/>
        </authorList>
    </citation>
    <scope>NUCLEOTIDE SEQUENCE [LARGE SCALE GENOMIC DNA]</scope>
    <source>
        <strain evidence="3 4">SG4_A1</strain>
    </source>
</reference>
<dbReference type="RefSeq" id="WP_249512871.1">
    <property type="nucleotide sequence ID" value="NZ_CP093365.1"/>
</dbReference>
<keyword evidence="1" id="KW-0732">Signal</keyword>
<dbReference type="Gene3D" id="3.80.10.10">
    <property type="entry name" value="Ribonuclease Inhibitor"/>
    <property type="match status" value="1"/>
</dbReference>
<dbReference type="Gene3D" id="2.60.40.4300">
    <property type="match status" value="2"/>
</dbReference>
<gene>
    <name evidence="3" type="ORF">MOO47_00340</name>
</gene>
<dbReference type="EMBL" id="CP093365">
    <property type="protein sequence ID" value="UQS83686.1"/>
    <property type="molecule type" value="Genomic_DNA"/>
</dbReference>
<dbReference type="InterPro" id="IPR041495">
    <property type="entry name" value="Mub_B2"/>
</dbReference>
<feature type="domain" description="Mub B2-like" evidence="2">
    <location>
        <begin position="425"/>
        <end position="514"/>
    </location>
</feature>
<accession>A0ABY4PDT7</accession>
<dbReference type="Pfam" id="PF03382">
    <property type="entry name" value="DUF285"/>
    <property type="match status" value="2"/>
</dbReference>
<feature type="domain" description="Mub B2-like" evidence="2">
    <location>
        <begin position="582"/>
        <end position="675"/>
    </location>
</feature>
<dbReference type="Pfam" id="PF17966">
    <property type="entry name" value="Muc_B2"/>
    <property type="match status" value="2"/>
</dbReference>
<name>A0ABY4PDT7_9LACO</name>